<organism evidence="3 4">
    <name type="scientific">Coemansia asiatica</name>
    <dbReference type="NCBI Taxonomy" id="1052880"/>
    <lineage>
        <taxon>Eukaryota</taxon>
        <taxon>Fungi</taxon>
        <taxon>Fungi incertae sedis</taxon>
        <taxon>Zoopagomycota</taxon>
        <taxon>Kickxellomycotina</taxon>
        <taxon>Kickxellomycetes</taxon>
        <taxon>Kickxellales</taxon>
        <taxon>Kickxellaceae</taxon>
        <taxon>Coemansia</taxon>
    </lineage>
</organism>
<keyword evidence="2" id="KW-0472">Membrane</keyword>
<protein>
    <submittedName>
        <fullName evidence="3">Uncharacterized protein</fullName>
    </submittedName>
</protein>
<feature type="compositionally biased region" description="Low complexity" evidence="1">
    <location>
        <begin position="118"/>
        <end position="137"/>
    </location>
</feature>
<evidence type="ECO:0000313" key="4">
    <source>
        <dbReference type="Proteomes" id="UP001145021"/>
    </source>
</evidence>
<dbReference type="EMBL" id="JANBOH010000029">
    <property type="protein sequence ID" value="KAJ1647455.1"/>
    <property type="molecule type" value="Genomic_DNA"/>
</dbReference>
<gene>
    <name evidence="3" type="ORF">LPJ64_001175</name>
</gene>
<comment type="caution">
    <text evidence="3">The sequence shown here is derived from an EMBL/GenBank/DDBJ whole genome shotgun (WGS) entry which is preliminary data.</text>
</comment>
<sequence length="231" mass="24576">MCPGTVQLLLNPFSSATDFLRKVWDVAAAAWPLMTWPAVALWMLAAAYFLVNNSKNKSEHAILTHQEKRVDVNKHAFFAAHLQVHRQAHLLHAAGGAKRRQRGRSRRDAVSLDKRAARSAGRRSSWQARSGTTDTADKAAVAAGSFGRNASNDPVVEMGSTRLYHPSPIGHRPGSCSVGSSGSSHAAQHGIWPPPALDLCVQAGSGGGARTDGSKCASESGFSLFASNILT</sequence>
<keyword evidence="2" id="KW-0812">Transmembrane</keyword>
<reference evidence="3" key="1">
    <citation type="submission" date="2022-07" db="EMBL/GenBank/DDBJ databases">
        <title>Phylogenomic reconstructions and comparative analyses of Kickxellomycotina fungi.</title>
        <authorList>
            <person name="Reynolds N.K."/>
            <person name="Stajich J.E."/>
            <person name="Barry K."/>
            <person name="Grigoriev I.V."/>
            <person name="Crous P."/>
            <person name="Smith M.E."/>
        </authorList>
    </citation>
    <scope>NUCLEOTIDE SEQUENCE</scope>
    <source>
        <strain evidence="3">NBRC 105413</strain>
    </source>
</reference>
<keyword evidence="4" id="KW-1185">Reference proteome</keyword>
<evidence type="ECO:0000313" key="3">
    <source>
        <dbReference type="EMBL" id="KAJ1647455.1"/>
    </source>
</evidence>
<feature type="compositionally biased region" description="Low complexity" evidence="1">
    <location>
        <begin position="174"/>
        <end position="184"/>
    </location>
</feature>
<name>A0A9W7XQ62_9FUNG</name>
<proteinExistence type="predicted"/>
<evidence type="ECO:0000256" key="1">
    <source>
        <dbReference type="SAM" id="MobiDB-lite"/>
    </source>
</evidence>
<feature type="region of interest" description="Disordered" evidence="1">
    <location>
        <begin position="165"/>
        <end position="190"/>
    </location>
</feature>
<accession>A0A9W7XQ62</accession>
<evidence type="ECO:0000256" key="2">
    <source>
        <dbReference type="SAM" id="Phobius"/>
    </source>
</evidence>
<feature type="transmembrane region" description="Helical" evidence="2">
    <location>
        <begin position="29"/>
        <end position="51"/>
    </location>
</feature>
<feature type="region of interest" description="Disordered" evidence="1">
    <location>
        <begin position="92"/>
        <end position="137"/>
    </location>
</feature>
<keyword evidence="2" id="KW-1133">Transmembrane helix</keyword>
<feature type="compositionally biased region" description="Basic and acidic residues" evidence="1">
    <location>
        <begin position="106"/>
        <end position="116"/>
    </location>
</feature>
<dbReference type="Proteomes" id="UP001145021">
    <property type="component" value="Unassembled WGS sequence"/>
</dbReference>
<dbReference type="AlphaFoldDB" id="A0A9W7XQ62"/>